<accession>A0A6J4TNT3</accession>
<organism evidence="1">
    <name type="scientific">uncultured Sphingomonadaceae bacterium</name>
    <dbReference type="NCBI Taxonomy" id="169976"/>
    <lineage>
        <taxon>Bacteria</taxon>
        <taxon>Pseudomonadati</taxon>
        <taxon>Pseudomonadota</taxon>
        <taxon>Alphaproteobacteria</taxon>
        <taxon>Sphingomonadales</taxon>
        <taxon>Sphingomonadaceae</taxon>
        <taxon>environmental samples</taxon>
    </lineage>
</organism>
<dbReference type="AlphaFoldDB" id="A0A6J4TNT3"/>
<feature type="non-terminal residue" evidence="1">
    <location>
        <position position="39"/>
    </location>
</feature>
<evidence type="ECO:0000313" key="1">
    <source>
        <dbReference type="EMBL" id="CAA9527255.1"/>
    </source>
</evidence>
<proteinExistence type="predicted"/>
<feature type="non-terminal residue" evidence="1">
    <location>
        <position position="1"/>
    </location>
</feature>
<sequence length="39" mass="4179">AAADLLQPLHRALLGQFPVCPRGAVERAIVPDLSKDRPS</sequence>
<name>A0A6J4TNT3_9SPHN</name>
<protein>
    <submittedName>
        <fullName evidence="1">Uncharacterized protein</fullName>
    </submittedName>
</protein>
<reference evidence="1" key="1">
    <citation type="submission" date="2020-02" db="EMBL/GenBank/DDBJ databases">
        <authorList>
            <person name="Meier V. D."/>
        </authorList>
    </citation>
    <scope>NUCLEOTIDE SEQUENCE</scope>
    <source>
        <strain evidence="1">AVDCRST_MAG91</strain>
    </source>
</reference>
<gene>
    <name evidence="1" type="ORF">AVDCRST_MAG91-2641</name>
</gene>
<dbReference type="EMBL" id="CADCVX010000471">
    <property type="protein sequence ID" value="CAA9527255.1"/>
    <property type="molecule type" value="Genomic_DNA"/>
</dbReference>